<dbReference type="Proteomes" id="UP000307169">
    <property type="component" value="Unassembled WGS sequence"/>
</dbReference>
<protein>
    <recommendedName>
        <fullName evidence="9">diacylglycerol cholinephosphotransferase</fullName>
        <ecNumber evidence="9">2.7.8.2</ecNumber>
    </recommendedName>
</protein>
<evidence type="ECO:0000256" key="11">
    <source>
        <dbReference type="RuleBase" id="RU003750"/>
    </source>
</evidence>
<dbReference type="InterPro" id="IPR014472">
    <property type="entry name" value="CHOPT"/>
</dbReference>
<comment type="catalytic activity">
    <reaction evidence="10">
        <text>CDP-N,N-dimethylethanolamine + a 1,2-diacyl-sn-glycerol = a 1,2-diacyl-sn-glycero-3-phospho-N,N-dimethylethanolamine + CMP + H(+)</text>
        <dbReference type="Rhea" id="RHEA:33775"/>
        <dbReference type="ChEBI" id="CHEBI:15378"/>
        <dbReference type="ChEBI" id="CHEBI:17815"/>
        <dbReference type="ChEBI" id="CHEBI:60377"/>
        <dbReference type="ChEBI" id="CHEBI:64572"/>
        <dbReference type="ChEBI" id="CHEBI:65117"/>
    </reaction>
    <physiologicalReaction direction="left-to-right" evidence="10">
        <dbReference type="Rhea" id="RHEA:33776"/>
    </physiologicalReaction>
</comment>
<proteinExistence type="inferred from homology"/>
<feature type="transmembrane region" description="Helical" evidence="12">
    <location>
        <begin position="138"/>
        <end position="161"/>
    </location>
</feature>
<dbReference type="PANTHER" id="PTHR10414:SF37">
    <property type="entry name" value="BB IN A BOXCAR, ISOFORM C"/>
    <property type="match status" value="1"/>
</dbReference>
<evidence type="ECO:0000256" key="12">
    <source>
        <dbReference type="SAM" id="Phobius"/>
    </source>
</evidence>
<keyword evidence="6 12" id="KW-1133">Transmembrane helix</keyword>
<evidence type="ECO:0000256" key="1">
    <source>
        <dbReference type="ARBA" id="ARBA00001946"/>
    </source>
</evidence>
<dbReference type="AlphaFoldDB" id="A0A4T0NJB9"/>
<feature type="transmembrane region" description="Helical" evidence="12">
    <location>
        <begin position="173"/>
        <end position="199"/>
    </location>
</feature>
<evidence type="ECO:0000256" key="8">
    <source>
        <dbReference type="ARBA" id="ARBA00037890"/>
    </source>
</evidence>
<accession>A0A4T0NJB9</accession>
<feature type="transmembrane region" description="Helical" evidence="12">
    <location>
        <begin position="49"/>
        <end position="67"/>
    </location>
</feature>
<sequence length="407" mass="45734">MRIPESYLVNLNFYKYSSIDNSLLSRHLLNPYWNYLVSLFPNYIAPNSITFAGLLFIVANLLSLFYYDPSLECSVDSSSCPPNWIYFSWAIGLFLYQSFDAIDGKQARKTGMAGPLGELFDHGCDALNTTLEVILSAAALNIGTSWWLVLSQIATIANFYLSTWEEYHTGTLYLSVFSGPVEGIIIIVILYIITGIFGPQIWSTSLINFIGWDIKVNEAFMAFAGVGLFANVYTAYSNVQKSRKSKNISSPSPLYGLLPFLYQTVLNVLWALAPTSIIFNTNYQISPLLIYLIQWGFQFSHLVGLVILGHVAKVPFPSHITSMFVVLCVAIDGYLPTFGLSSILHSSEQSSLYTLYGMLIINAMIWLTFAWFTVKDICEHQGIKCFRVLKRSKDGAWVVPNEMNKNK</sequence>
<evidence type="ECO:0000256" key="5">
    <source>
        <dbReference type="ARBA" id="ARBA00022692"/>
    </source>
</evidence>
<evidence type="ECO:0000313" key="14">
    <source>
        <dbReference type="Proteomes" id="UP000307169"/>
    </source>
</evidence>
<dbReference type="InterPro" id="IPR048254">
    <property type="entry name" value="CDP_ALCOHOL_P_TRANSF_CS"/>
</dbReference>
<feature type="transmembrane region" description="Helical" evidence="12">
    <location>
        <begin position="320"/>
        <end position="341"/>
    </location>
</feature>
<evidence type="ECO:0000256" key="7">
    <source>
        <dbReference type="ARBA" id="ARBA00023136"/>
    </source>
</evidence>
<dbReference type="EMBL" id="SPRH01000051">
    <property type="protein sequence ID" value="TIB97180.1"/>
    <property type="molecule type" value="Genomic_DNA"/>
</dbReference>
<dbReference type="PIRSF" id="PIRSF015665">
    <property type="entry name" value="CHOPT"/>
    <property type="match status" value="1"/>
</dbReference>
<evidence type="ECO:0000256" key="2">
    <source>
        <dbReference type="ARBA" id="ARBA00004127"/>
    </source>
</evidence>
<evidence type="ECO:0000256" key="6">
    <source>
        <dbReference type="ARBA" id="ARBA00022989"/>
    </source>
</evidence>
<evidence type="ECO:0000256" key="10">
    <source>
        <dbReference type="ARBA" id="ARBA00051857"/>
    </source>
</evidence>
<evidence type="ECO:0000256" key="9">
    <source>
        <dbReference type="ARBA" id="ARBA00038987"/>
    </source>
</evidence>
<feature type="transmembrane region" description="Helical" evidence="12">
    <location>
        <begin position="219"/>
        <end position="236"/>
    </location>
</feature>
<comment type="pathway">
    <text evidence="8">Phospholipid metabolism; phosphatidylcholine biosynthesis; phosphatidylcholine from phosphocholine: step 2/2.</text>
</comment>
<gene>
    <name evidence="13" type="ORF">E3Q17_03497</name>
</gene>
<evidence type="ECO:0000256" key="3">
    <source>
        <dbReference type="ARBA" id="ARBA00010441"/>
    </source>
</evidence>
<dbReference type="PROSITE" id="PS00379">
    <property type="entry name" value="CDP_ALCOHOL_P_TRANSF"/>
    <property type="match status" value="1"/>
</dbReference>
<keyword evidence="7 12" id="KW-0472">Membrane</keyword>
<comment type="similarity">
    <text evidence="3 11">Belongs to the CDP-alcohol phosphatidyltransferase class-I family.</text>
</comment>
<dbReference type="Pfam" id="PF01066">
    <property type="entry name" value="CDP-OH_P_transf"/>
    <property type="match status" value="1"/>
</dbReference>
<keyword evidence="5 12" id="KW-0812">Transmembrane</keyword>
<dbReference type="GO" id="GO:0012505">
    <property type="term" value="C:endomembrane system"/>
    <property type="evidence" value="ECO:0007669"/>
    <property type="project" value="UniProtKB-SubCell"/>
</dbReference>
<dbReference type="FunFam" id="1.20.120.1760:FF:000012">
    <property type="entry name" value="sn-1,2-diacylglycerol cholinephosphotransferase"/>
    <property type="match status" value="1"/>
</dbReference>
<dbReference type="EC" id="2.7.8.2" evidence="9"/>
<comment type="caution">
    <text evidence="13">The sequence shown here is derived from an EMBL/GenBank/DDBJ whole genome shotgun (WGS) entry which is preliminary data.</text>
</comment>
<dbReference type="GO" id="GO:0004142">
    <property type="term" value="F:diacylglycerol cholinephosphotransferase activity"/>
    <property type="evidence" value="ECO:0007669"/>
    <property type="project" value="UniProtKB-EC"/>
</dbReference>
<organism evidence="13 14">
    <name type="scientific">Wallemia mellicola</name>
    <dbReference type="NCBI Taxonomy" id="1708541"/>
    <lineage>
        <taxon>Eukaryota</taxon>
        <taxon>Fungi</taxon>
        <taxon>Dikarya</taxon>
        <taxon>Basidiomycota</taxon>
        <taxon>Wallemiomycotina</taxon>
        <taxon>Wallemiomycetes</taxon>
        <taxon>Wallemiales</taxon>
        <taxon>Wallemiaceae</taxon>
        <taxon>Wallemia</taxon>
    </lineage>
</organism>
<dbReference type="InterPro" id="IPR000462">
    <property type="entry name" value="CDP-OH_P_trans"/>
</dbReference>
<feature type="transmembrane region" description="Helical" evidence="12">
    <location>
        <begin position="353"/>
        <end position="374"/>
    </location>
</feature>
<name>A0A4T0NJB9_9BASI</name>
<dbReference type="GO" id="GO:0016020">
    <property type="term" value="C:membrane"/>
    <property type="evidence" value="ECO:0007669"/>
    <property type="project" value="InterPro"/>
</dbReference>
<dbReference type="Gene3D" id="1.20.120.1760">
    <property type="match status" value="1"/>
</dbReference>
<comment type="subcellular location">
    <subcellularLocation>
        <location evidence="2">Endomembrane system</location>
        <topology evidence="2">Multi-pass membrane protein</topology>
    </subcellularLocation>
</comment>
<reference evidence="13 14" key="1">
    <citation type="submission" date="2019-03" db="EMBL/GenBank/DDBJ databases">
        <title>Sequencing 25 genomes of Wallemia mellicola.</title>
        <authorList>
            <person name="Gostincar C."/>
        </authorList>
    </citation>
    <scope>NUCLEOTIDE SEQUENCE [LARGE SCALE GENOMIC DNA]</scope>
    <source>
        <strain evidence="13 14">EXF-1262</strain>
    </source>
</reference>
<dbReference type="InterPro" id="IPR043130">
    <property type="entry name" value="CDP-OH_PTrfase_TM_dom"/>
</dbReference>
<keyword evidence="4 11" id="KW-0808">Transferase</keyword>
<dbReference type="PANTHER" id="PTHR10414">
    <property type="entry name" value="ETHANOLAMINEPHOSPHOTRANSFERASE"/>
    <property type="match status" value="1"/>
</dbReference>
<comment type="cofactor">
    <cofactor evidence="1">
        <name>Mg(2+)</name>
        <dbReference type="ChEBI" id="CHEBI:18420"/>
    </cofactor>
</comment>
<evidence type="ECO:0000256" key="4">
    <source>
        <dbReference type="ARBA" id="ARBA00022679"/>
    </source>
</evidence>
<feature type="transmembrane region" description="Helical" evidence="12">
    <location>
        <begin position="285"/>
        <end position="308"/>
    </location>
</feature>
<feature type="transmembrane region" description="Helical" evidence="12">
    <location>
        <begin position="257"/>
        <end position="279"/>
    </location>
</feature>
<evidence type="ECO:0000313" key="13">
    <source>
        <dbReference type="EMBL" id="TIB97180.1"/>
    </source>
</evidence>